<evidence type="ECO:0000313" key="6">
    <source>
        <dbReference type="Proteomes" id="UP000218387"/>
    </source>
</evidence>
<evidence type="ECO:0000256" key="3">
    <source>
        <dbReference type="ARBA" id="ARBA00023163"/>
    </source>
</evidence>
<dbReference type="KEGG" id="emt:CPZ25_013705"/>
<feature type="domain" description="HTH cro/C1-type" evidence="4">
    <location>
        <begin position="9"/>
        <end position="63"/>
    </location>
</feature>
<keyword evidence="2" id="KW-0238">DNA-binding</keyword>
<keyword evidence="6" id="KW-1185">Reference proteome</keyword>
<evidence type="ECO:0000256" key="1">
    <source>
        <dbReference type="ARBA" id="ARBA00023015"/>
    </source>
</evidence>
<dbReference type="PANTHER" id="PTHR40661:SF1">
    <property type="entry name" value="HTH CRO_C1-TYPE DOMAIN-CONTAINING PROTEIN"/>
    <property type="match status" value="1"/>
</dbReference>
<accession>A0A4P9C9R6</accession>
<dbReference type="InterPro" id="IPR010982">
    <property type="entry name" value="Lambda_DNA-bd_dom_sf"/>
</dbReference>
<keyword evidence="1" id="KW-0805">Transcription regulation</keyword>
<protein>
    <submittedName>
        <fullName evidence="5">XRE family transcriptional regulator</fullName>
    </submittedName>
</protein>
<evidence type="ECO:0000259" key="4">
    <source>
        <dbReference type="PROSITE" id="PS50943"/>
    </source>
</evidence>
<reference evidence="5 6" key="1">
    <citation type="submission" date="2018-05" db="EMBL/GenBank/DDBJ databases">
        <title>Genome comparison of Eubacterium sp.</title>
        <authorList>
            <person name="Feng Y."/>
            <person name="Sanchez-Andrea I."/>
            <person name="Stams A.J.M."/>
            <person name="De Vos W.M."/>
        </authorList>
    </citation>
    <scope>NUCLEOTIDE SEQUENCE [LARGE SCALE GENOMIC DNA]</scope>
    <source>
        <strain evidence="5 6">YI</strain>
    </source>
</reference>
<dbReference type="SUPFAM" id="SSF47413">
    <property type="entry name" value="lambda repressor-like DNA-binding domains"/>
    <property type="match status" value="1"/>
</dbReference>
<evidence type="ECO:0000313" key="5">
    <source>
        <dbReference type="EMBL" id="QCT72340.1"/>
    </source>
</evidence>
<gene>
    <name evidence="5" type="ORF">CPZ25_013705</name>
</gene>
<name>A0A4P9C9R6_EUBML</name>
<dbReference type="SMART" id="SM00530">
    <property type="entry name" value="HTH_XRE"/>
    <property type="match status" value="1"/>
</dbReference>
<evidence type="ECO:0000256" key="2">
    <source>
        <dbReference type="ARBA" id="ARBA00023125"/>
    </source>
</evidence>
<dbReference type="PANTHER" id="PTHR40661">
    <property type="match status" value="1"/>
</dbReference>
<dbReference type="GO" id="GO:0003677">
    <property type="term" value="F:DNA binding"/>
    <property type="evidence" value="ECO:0007669"/>
    <property type="project" value="UniProtKB-KW"/>
</dbReference>
<dbReference type="AlphaFoldDB" id="A0A4P9C9R6"/>
<proteinExistence type="predicted"/>
<dbReference type="PROSITE" id="PS50943">
    <property type="entry name" value="HTH_CROC1"/>
    <property type="match status" value="1"/>
</dbReference>
<dbReference type="Gene3D" id="1.10.260.40">
    <property type="entry name" value="lambda repressor-like DNA-binding domains"/>
    <property type="match status" value="1"/>
</dbReference>
<keyword evidence="3" id="KW-0804">Transcription</keyword>
<dbReference type="RefSeq" id="WP_096918856.1">
    <property type="nucleotide sequence ID" value="NZ_CABJDW020000013.1"/>
</dbReference>
<dbReference type="Proteomes" id="UP000218387">
    <property type="component" value="Chromosome"/>
</dbReference>
<dbReference type="CDD" id="cd00093">
    <property type="entry name" value="HTH_XRE"/>
    <property type="match status" value="1"/>
</dbReference>
<sequence>MKQTIGQRIRLALEINHMRQSDLSKKTGISPSAINQYISGNFEPKQNNIYLLAKALNVNEAWLMGYDVSIERSDNSLPLITEQEVALLKLFRKLSETGREEALKRVEELSALSRYLPK</sequence>
<dbReference type="InterPro" id="IPR001387">
    <property type="entry name" value="Cro/C1-type_HTH"/>
</dbReference>
<dbReference type="Pfam" id="PF01381">
    <property type="entry name" value="HTH_3"/>
    <property type="match status" value="1"/>
</dbReference>
<organism evidence="5 6">
    <name type="scientific">Eubacterium maltosivorans</name>
    <dbReference type="NCBI Taxonomy" id="2041044"/>
    <lineage>
        <taxon>Bacteria</taxon>
        <taxon>Bacillati</taxon>
        <taxon>Bacillota</taxon>
        <taxon>Clostridia</taxon>
        <taxon>Eubacteriales</taxon>
        <taxon>Eubacteriaceae</taxon>
        <taxon>Eubacterium</taxon>
    </lineage>
</organism>
<dbReference type="EMBL" id="CP029487">
    <property type="protein sequence ID" value="QCT72340.1"/>
    <property type="molecule type" value="Genomic_DNA"/>
</dbReference>